<organism evidence="1 2">
    <name type="scientific">Arctium lappa</name>
    <name type="common">Greater burdock</name>
    <name type="synonym">Lappa major</name>
    <dbReference type="NCBI Taxonomy" id="4217"/>
    <lineage>
        <taxon>Eukaryota</taxon>
        <taxon>Viridiplantae</taxon>
        <taxon>Streptophyta</taxon>
        <taxon>Embryophyta</taxon>
        <taxon>Tracheophyta</taxon>
        <taxon>Spermatophyta</taxon>
        <taxon>Magnoliopsida</taxon>
        <taxon>eudicotyledons</taxon>
        <taxon>Gunneridae</taxon>
        <taxon>Pentapetalae</taxon>
        <taxon>asterids</taxon>
        <taxon>campanulids</taxon>
        <taxon>Asterales</taxon>
        <taxon>Asteraceae</taxon>
        <taxon>Carduoideae</taxon>
        <taxon>Cardueae</taxon>
        <taxon>Arctiinae</taxon>
        <taxon>Arctium</taxon>
    </lineage>
</organism>
<name>A0ACB9DKG6_ARCLA</name>
<evidence type="ECO:0000313" key="2">
    <source>
        <dbReference type="Proteomes" id="UP001055879"/>
    </source>
</evidence>
<dbReference type="Proteomes" id="UP001055879">
    <property type="component" value="Linkage Group LG03"/>
</dbReference>
<reference evidence="1 2" key="2">
    <citation type="journal article" date="2022" name="Mol. Ecol. Resour.">
        <title>The genomes of chicory, endive, great burdock and yacon provide insights into Asteraceae paleo-polyploidization history and plant inulin production.</title>
        <authorList>
            <person name="Fan W."/>
            <person name="Wang S."/>
            <person name="Wang H."/>
            <person name="Wang A."/>
            <person name="Jiang F."/>
            <person name="Liu H."/>
            <person name="Zhao H."/>
            <person name="Xu D."/>
            <person name="Zhang Y."/>
        </authorList>
    </citation>
    <scope>NUCLEOTIDE SEQUENCE [LARGE SCALE GENOMIC DNA]</scope>
    <source>
        <strain evidence="2">cv. Niubang</strain>
    </source>
</reference>
<evidence type="ECO:0000313" key="1">
    <source>
        <dbReference type="EMBL" id="KAI3746986.1"/>
    </source>
</evidence>
<reference evidence="2" key="1">
    <citation type="journal article" date="2022" name="Mol. Ecol. Resour.">
        <title>The genomes of chicory, endive, great burdock and yacon provide insights into Asteraceae palaeo-polyploidization history and plant inulin production.</title>
        <authorList>
            <person name="Fan W."/>
            <person name="Wang S."/>
            <person name="Wang H."/>
            <person name="Wang A."/>
            <person name="Jiang F."/>
            <person name="Liu H."/>
            <person name="Zhao H."/>
            <person name="Xu D."/>
            <person name="Zhang Y."/>
        </authorList>
    </citation>
    <scope>NUCLEOTIDE SEQUENCE [LARGE SCALE GENOMIC DNA]</scope>
    <source>
        <strain evidence="2">cv. Niubang</strain>
    </source>
</reference>
<protein>
    <submittedName>
        <fullName evidence="1">Uncharacterized protein</fullName>
    </submittedName>
</protein>
<keyword evidence="2" id="KW-1185">Reference proteome</keyword>
<accession>A0ACB9DKG6</accession>
<dbReference type="EMBL" id="CM042049">
    <property type="protein sequence ID" value="KAI3746986.1"/>
    <property type="molecule type" value="Genomic_DNA"/>
</dbReference>
<proteinExistence type="predicted"/>
<comment type="caution">
    <text evidence="1">The sequence shown here is derived from an EMBL/GenBank/DDBJ whole genome shotgun (WGS) entry which is preliminary data.</text>
</comment>
<sequence length="69" mass="8240">MYVLVYVCLLKPYVLRQIRFLFDIGLMICIYMIDVLTSTIRYFSYARRSKWQCPYIAISITFDSPVSLQ</sequence>
<gene>
    <name evidence="1" type="ORF">L6452_09428</name>
</gene>